<evidence type="ECO:0000313" key="4">
    <source>
        <dbReference type="Proteomes" id="UP000095285"/>
    </source>
</evidence>
<dbReference type="GO" id="GO:0030686">
    <property type="term" value="C:90S preribosome"/>
    <property type="evidence" value="ECO:0007669"/>
    <property type="project" value="TreeGrafter"/>
</dbReference>
<organism evidence="4 5">
    <name type="scientific">Loa loa</name>
    <name type="common">Eye worm</name>
    <name type="synonym">Filaria loa</name>
    <dbReference type="NCBI Taxonomy" id="7209"/>
    <lineage>
        <taxon>Eukaryota</taxon>
        <taxon>Metazoa</taxon>
        <taxon>Ecdysozoa</taxon>
        <taxon>Nematoda</taxon>
        <taxon>Chromadorea</taxon>
        <taxon>Rhabditida</taxon>
        <taxon>Spirurina</taxon>
        <taxon>Spiruromorpha</taxon>
        <taxon>Filarioidea</taxon>
        <taxon>Onchocercidae</taxon>
        <taxon>Loa</taxon>
    </lineage>
</organism>
<dbReference type="Pfam" id="PF07539">
    <property type="entry name" value="UTP20_N"/>
    <property type="match status" value="1"/>
</dbReference>
<dbReference type="SUPFAM" id="SSF48371">
    <property type="entry name" value="ARM repeat"/>
    <property type="match status" value="2"/>
</dbReference>
<name>A0A1I7W3E7_LOALO</name>
<dbReference type="Gene3D" id="1.25.10.10">
    <property type="entry name" value="Leucine-rich Repeat Variant"/>
    <property type="match status" value="2"/>
</dbReference>
<feature type="domain" description="U3 small nucleolar RNA-associated protein 20" evidence="2">
    <location>
        <begin position="643"/>
        <end position="860"/>
    </location>
</feature>
<dbReference type="eggNOG" id="KOG1823">
    <property type="taxonomic scope" value="Eukaryota"/>
</dbReference>
<evidence type="ECO:0000313" key="5">
    <source>
        <dbReference type="WBParaSite" id="EN70_9204"/>
    </source>
</evidence>
<dbReference type="InterPro" id="IPR046523">
    <property type="entry name" value="UTP20_dom"/>
</dbReference>
<reference evidence="5" key="2">
    <citation type="submission" date="2016-11" db="UniProtKB">
        <authorList>
            <consortium name="WormBaseParasite"/>
        </authorList>
    </citation>
    <scope>IDENTIFICATION</scope>
</reference>
<dbReference type="PANTHER" id="PTHR17695">
    <property type="entry name" value="SMALL SUBUNIT PROCESSOME COMPONENT 20 HOMOLOG"/>
    <property type="match status" value="1"/>
</dbReference>
<accession>A0A1I7W3E7</accession>
<dbReference type="Proteomes" id="UP000095285">
    <property type="component" value="Unassembled WGS sequence"/>
</dbReference>
<reference evidence="4" key="1">
    <citation type="submission" date="2012-04" db="EMBL/GenBank/DDBJ databases">
        <title>The Genome Sequence of Loa loa.</title>
        <authorList>
            <consortium name="The Broad Institute Genome Sequencing Platform"/>
            <consortium name="Broad Institute Genome Sequencing Center for Infectious Disease"/>
            <person name="Nutman T.B."/>
            <person name="Fink D.L."/>
            <person name="Russ C."/>
            <person name="Young S."/>
            <person name="Zeng Q."/>
            <person name="Gargeya S."/>
            <person name="Alvarado L."/>
            <person name="Berlin A."/>
            <person name="Chapman S.B."/>
            <person name="Chen Z."/>
            <person name="Freedman E."/>
            <person name="Gellesch M."/>
            <person name="Goldberg J."/>
            <person name="Griggs A."/>
            <person name="Gujja S."/>
            <person name="Heilman E.R."/>
            <person name="Heiman D."/>
            <person name="Howarth C."/>
            <person name="Mehta T."/>
            <person name="Neiman D."/>
            <person name="Pearson M."/>
            <person name="Roberts A."/>
            <person name="Saif S."/>
            <person name="Shea T."/>
            <person name="Shenoy N."/>
            <person name="Sisk P."/>
            <person name="Stolte C."/>
            <person name="Sykes S."/>
            <person name="White J."/>
            <person name="Yandava C."/>
            <person name="Haas B."/>
            <person name="Henn M.R."/>
            <person name="Nusbaum C."/>
            <person name="Birren B."/>
        </authorList>
    </citation>
    <scope>NUCLEOTIDE SEQUENCE [LARGE SCALE GENOMIC DNA]</scope>
</reference>
<evidence type="ECO:0000259" key="3">
    <source>
        <dbReference type="Pfam" id="PF23099"/>
    </source>
</evidence>
<dbReference type="InterPro" id="IPR011430">
    <property type="entry name" value="UTP20_N"/>
</dbReference>
<feature type="domain" description="U3 small nucleolar RNA-associated protein 20 N-terminal" evidence="1">
    <location>
        <begin position="10"/>
        <end position="397"/>
    </location>
</feature>
<dbReference type="InterPro" id="IPR016024">
    <property type="entry name" value="ARM-type_fold"/>
</dbReference>
<evidence type="ECO:0000259" key="2">
    <source>
        <dbReference type="Pfam" id="PF20416"/>
    </source>
</evidence>
<evidence type="ECO:0000259" key="1">
    <source>
        <dbReference type="Pfam" id="PF07539"/>
    </source>
</evidence>
<proteinExistence type="predicted"/>
<dbReference type="STRING" id="7209.A0A1I7W3E7"/>
<dbReference type="InterPro" id="IPR052575">
    <property type="entry name" value="SSU_processome_comp_20"/>
</dbReference>
<dbReference type="PANTHER" id="PTHR17695:SF11">
    <property type="entry name" value="SMALL SUBUNIT PROCESSOME COMPONENT 20 HOMOLOG"/>
    <property type="match status" value="1"/>
</dbReference>
<dbReference type="WBParaSite" id="EN70_9204">
    <property type="protein sequence ID" value="EN70_9204"/>
    <property type="gene ID" value="EN70_9204"/>
</dbReference>
<sequence>MQNLVLVQPYLLKRLKELRRLACNAFKEVFYTCQNRMLEADEINAFLVYIVVPQCTYHDDSSPKVPFNLLRLFLSWTLIPKLFYLLRLQVPPVSGAVTHSVLSILCNMLISKSVSKLVKEKIIDGLLSLLTLADEVMPDPVADINLIELPKIPGLNSGTSMILSELPKVLAFIFDSLPQQGENRKLNTKHLEILNRISEFIEDEEMIRRYVSILLTFLESGIVRSDDAVQCSLQTVLRMVTAATDVTQFLNNLINVQSLLKERSHRESLQKIEEAIAMKLREDNKRKAELISYVASLDAWDGRRIDEPDYDKRHDAYQNLLKALTTDEVIEPVLLYLLLHNDYYVIVQVNDISLRSAATKNFHSIIEYFGRRSINEHGKQDGVDSHMLPLILKGLHDPKEIIRHDFVNLLVSMVTCFPTHRQLRYLESLRNTVEVDLDFFENVTHMQIHRRQRAFYKLAQSLQSEEIRIPNGVLLRFMLPLLQPYVMHLSSSTSALSDAALALFTQIMRGAPWKKYFPMLDFYMKRLRKESVNVNHKAIIRVIVALVDAFHFDVSEGEQHEPVIKRRKTNDEIETEASDKPEDWIEARTDEITAELDASGTLKENTSTIHQKVVGYLIPRLKDCATGKDLVSHRKAQSGKYYKEDDDIQRAPVALATVKLLQKMPQKIMDCNLPGVVIKICSLLMSRSTNVREAAGKTVIEIAKILGPKYVRFIIREMKQTMKKGYQLHVMIFYVHKLLSAMEEQLCAGDLDSCLMDIVDVCTMDLFGSVAEEKTVSGITKDVPEAKIQRTYETYRLLGRYISSQCLGSVLVVLKKIVESAPDAKTVRKVSRLLRQYSLGISTNEGIEPEVALIFAYQLLNDQIIEVLKKTEDTVQLNAQQTSEGKRPESCLVLEKEPNRVGMIVKVSMKSRMHIFVEFGLSELHLVLKKKTFNVESTEDVARLDPFVDIILQCLKLKYDKILVNALRCFLILLRFPLPSLRSNMTQFLNRLFILLADYTTSDAIGNTQEYVRKSVEVSQLVFKAITQIIKDAPSLALASKRLQLLLTYVETDIVDNQKQAVAFPLIKAIIIRKLQDPKIIEIIQCLAETAVVSEISHIREQCRQVIALFVSGHPQCKKPSKYVEFFLEQIDYQHEDGRRSALEMLNIFFEKLTKEINDDYALLAFVKLAARLMNDESAECRQMVVLAMQKLVVSVSESKRNDLYLATRDWLKSKKEAYICIAIQTLVIFSKLGGEKFGNTLRELSSTLSKIVHTDILYSYAEESIGIIIDSLNLLMSEHKNQTTQFAEEGLLDTILREMGPLARCSKSPTVQLSAARFLGSLFSILNKEYMLSRSDPSAREFMQWTLAQMKTYKLTSELAEQAAKNLVYLFDVVTQSDDDLRWFCHRLTVLCNFELVKLPAETIRRINIFKVTAVIVLKIDPNRSDIVVQSLLPPLYREMQGKSTQSTEVLQKIAIEVAETIKGRIGDEKFTKLVAECNKLFAAKLEGRKRKQKEEAVLDPTNAARKKIRKNKLKRKENTQLIQTNETIRECWCEEENICIKELELKLQKCVDKCWKQDAIKITTRPDDLRQCFVQQKPIADRLVTCIKSNIKCCADSKYGPQIPKQDIRKIINLTGEKLEEAKNKIIQNPTLQSIQNVLDVVLEIGKCVKDCFMEGDGLEECFERYTCQPCIHVNQMHGTARRCIRHIGWRRAAKELCNCTIKAGVSGLRNICPVFNLPPAM</sequence>
<protein>
    <submittedName>
        <fullName evidence="5">DRIM domain-containing protein</fullName>
    </submittedName>
</protein>
<dbReference type="Pfam" id="PF20416">
    <property type="entry name" value="UTP20"/>
    <property type="match status" value="1"/>
</dbReference>
<dbReference type="InterPro" id="IPR057525">
    <property type="entry name" value="UTP20_C"/>
</dbReference>
<keyword evidence="4" id="KW-1185">Reference proteome</keyword>
<dbReference type="GO" id="GO:0032040">
    <property type="term" value="C:small-subunit processome"/>
    <property type="evidence" value="ECO:0007669"/>
    <property type="project" value="TreeGrafter"/>
</dbReference>
<dbReference type="InterPro" id="IPR011989">
    <property type="entry name" value="ARM-like"/>
</dbReference>
<feature type="domain" description="U3 small nucleolar RNA-associated protein 20 C-terminal" evidence="3">
    <location>
        <begin position="1219"/>
        <end position="1519"/>
    </location>
</feature>
<dbReference type="Pfam" id="PF23099">
    <property type="entry name" value="UTP20_C"/>
    <property type="match status" value="1"/>
</dbReference>